<dbReference type="AlphaFoldDB" id="A0A5N6MG98"/>
<dbReference type="Proteomes" id="UP000326852">
    <property type="component" value="Unassembled WGS sequence"/>
</dbReference>
<proteinExistence type="predicted"/>
<organism evidence="2 3">
    <name type="scientific">Arthrobacter yangruifuii</name>
    <dbReference type="NCBI Taxonomy" id="2606616"/>
    <lineage>
        <taxon>Bacteria</taxon>
        <taxon>Bacillati</taxon>
        <taxon>Actinomycetota</taxon>
        <taxon>Actinomycetes</taxon>
        <taxon>Micrococcales</taxon>
        <taxon>Micrococcaceae</taxon>
        <taxon>Arthrobacter</taxon>
    </lineage>
</organism>
<accession>A0A5N6MG98</accession>
<keyword evidence="1" id="KW-0812">Transmembrane</keyword>
<comment type="caution">
    <text evidence="2">The sequence shown here is derived from an EMBL/GenBank/DDBJ whole genome shotgun (WGS) entry which is preliminary data.</text>
</comment>
<feature type="transmembrane region" description="Helical" evidence="1">
    <location>
        <begin position="72"/>
        <end position="89"/>
    </location>
</feature>
<protein>
    <submittedName>
        <fullName evidence="2">Uncharacterized protein</fullName>
    </submittedName>
</protein>
<evidence type="ECO:0000313" key="3">
    <source>
        <dbReference type="Proteomes" id="UP000326852"/>
    </source>
</evidence>
<keyword evidence="1" id="KW-1133">Transmembrane helix</keyword>
<keyword evidence="1" id="KW-0472">Membrane</keyword>
<dbReference type="RefSeq" id="WP_146363387.1">
    <property type="nucleotide sequence ID" value="NZ_VOAL01000006.1"/>
</dbReference>
<feature type="transmembrane region" description="Helical" evidence="1">
    <location>
        <begin position="32"/>
        <end position="52"/>
    </location>
</feature>
<evidence type="ECO:0000256" key="1">
    <source>
        <dbReference type="SAM" id="Phobius"/>
    </source>
</evidence>
<keyword evidence="3" id="KW-1185">Reference proteome</keyword>
<evidence type="ECO:0000313" key="2">
    <source>
        <dbReference type="EMBL" id="KAD3515347.1"/>
    </source>
</evidence>
<dbReference type="OrthoDB" id="4948602at2"/>
<name>A0A5N6MG98_9MICC</name>
<reference evidence="2 3" key="1">
    <citation type="submission" date="2019-08" db="EMBL/GenBank/DDBJ databases">
        <title>Arthrobacter sp. nov., isolated from plateau pika and Tibetan wild ass.</title>
        <authorList>
            <person name="Ge Y."/>
        </authorList>
    </citation>
    <scope>NUCLEOTIDE SEQUENCE [LARGE SCALE GENOMIC DNA]</scope>
    <source>
        <strain evidence="2 3">785</strain>
    </source>
</reference>
<gene>
    <name evidence="2" type="ORF">GD627_13905</name>
</gene>
<sequence length="139" mass="14847">METEKQPVPGPERPARELSEEDLLLGKKTVRVIEIMCLAAIAVCAGIAVFVFASVPLDTKLPYNGQFGRNGIPMPIAMLAVFLVLTGLWRATKKPDAHHLSKGARVRVPILGAVLILAFVGAQWAMAHAILVEGGALQA</sequence>
<dbReference type="EMBL" id="VTFX01000005">
    <property type="protein sequence ID" value="KAD3515347.1"/>
    <property type="molecule type" value="Genomic_DNA"/>
</dbReference>
<feature type="transmembrane region" description="Helical" evidence="1">
    <location>
        <begin position="110"/>
        <end position="131"/>
    </location>
</feature>